<dbReference type="PANTHER" id="PTHR43364">
    <property type="entry name" value="NADH-SPECIFIC METHYLGLYOXAL REDUCTASE-RELATED"/>
    <property type="match status" value="1"/>
</dbReference>
<dbReference type="InterPro" id="IPR036812">
    <property type="entry name" value="NAD(P)_OxRdtase_dom_sf"/>
</dbReference>
<dbReference type="KEGG" id="fuv:JR347_04405"/>
<dbReference type="GO" id="GO:0005829">
    <property type="term" value="C:cytosol"/>
    <property type="evidence" value="ECO:0007669"/>
    <property type="project" value="TreeGrafter"/>
</dbReference>
<dbReference type="InterPro" id="IPR020471">
    <property type="entry name" value="AKR"/>
</dbReference>
<feature type="domain" description="NADP-dependent oxidoreductase" evidence="1">
    <location>
        <begin position="16"/>
        <end position="283"/>
    </location>
</feature>
<reference evidence="2" key="1">
    <citation type="submission" date="2021-02" db="EMBL/GenBank/DDBJ databases">
        <title>Fulvivirga sp. S481 isolated from sea water.</title>
        <authorList>
            <person name="Bae S.S."/>
            <person name="Baek K."/>
        </authorList>
    </citation>
    <scope>NUCLEOTIDE SEQUENCE</scope>
    <source>
        <strain evidence="2">S481</strain>
    </source>
</reference>
<proteinExistence type="predicted"/>
<evidence type="ECO:0000313" key="2">
    <source>
        <dbReference type="EMBL" id="QSE98326.1"/>
    </source>
</evidence>
<protein>
    <submittedName>
        <fullName evidence="2">Aldo/keto reductase</fullName>
    </submittedName>
</protein>
<dbReference type="Pfam" id="PF00248">
    <property type="entry name" value="Aldo_ket_red"/>
    <property type="match status" value="1"/>
</dbReference>
<accession>A0A974WH88</accession>
<gene>
    <name evidence="2" type="ORF">JR347_04405</name>
</gene>
<dbReference type="Proteomes" id="UP000662783">
    <property type="component" value="Chromosome"/>
</dbReference>
<dbReference type="InterPro" id="IPR050523">
    <property type="entry name" value="AKR_Detox_Biosynth"/>
</dbReference>
<name>A0A974WH88_9BACT</name>
<dbReference type="RefSeq" id="WP_205722841.1">
    <property type="nucleotide sequence ID" value="NZ_CP070608.1"/>
</dbReference>
<dbReference type="SUPFAM" id="SSF51430">
    <property type="entry name" value="NAD(P)-linked oxidoreductase"/>
    <property type="match status" value="1"/>
</dbReference>
<evidence type="ECO:0000259" key="1">
    <source>
        <dbReference type="Pfam" id="PF00248"/>
    </source>
</evidence>
<evidence type="ECO:0000313" key="3">
    <source>
        <dbReference type="Proteomes" id="UP000662783"/>
    </source>
</evidence>
<dbReference type="EMBL" id="CP070608">
    <property type="protein sequence ID" value="QSE98326.1"/>
    <property type="molecule type" value="Genomic_DNA"/>
</dbReference>
<dbReference type="CDD" id="cd19092">
    <property type="entry name" value="AKR_BsYcsN_EcYdhF-like"/>
    <property type="match status" value="1"/>
</dbReference>
<dbReference type="Gene3D" id="3.20.20.100">
    <property type="entry name" value="NADP-dependent oxidoreductase domain"/>
    <property type="match status" value="1"/>
</dbReference>
<dbReference type="AlphaFoldDB" id="A0A974WH88"/>
<dbReference type="InterPro" id="IPR023210">
    <property type="entry name" value="NADP_OxRdtase_dom"/>
</dbReference>
<keyword evidence="3" id="KW-1185">Reference proteome</keyword>
<dbReference type="PANTHER" id="PTHR43364:SF1">
    <property type="entry name" value="OXIDOREDUCTASE YDHF"/>
    <property type="match status" value="1"/>
</dbReference>
<organism evidence="2 3">
    <name type="scientific">Fulvivirga lutea</name>
    <dbReference type="NCBI Taxonomy" id="2810512"/>
    <lineage>
        <taxon>Bacteria</taxon>
        <taxon>Pseudomonadati</taxon>
        <taxon>Bacteroidota</taxon>
        <taxon>Cytophagia</taxon>
        <taxon>Cytophagales</taxon>
        <taxon>Fulvivirgaceae</taxon>
        <taxon>Fulvivirga</taxon>
    </lineage>
</organism>
<dbReference type="PRINTS" id="PR00069">
    <property type="entry name" value="ALDKETRDTASE"/>
</dbReference>
<sequence>MVSKINISESGLELSELALGMWRIHMLTTNQLDQLLNTALDNGITTFDHADIYGGYTCEAVFGPWMKANKDKRSEIQLVSKCGIKLLSENRPEHRIKHYDTSKKHIIQSVENSLEQLSADYLDLLLIHRPDPLMNVFEMADAFASLKQSGKVNYFGVSNFTNHQFDLLASACDMPLVTNQIEVSLYQHQPLFDGTLDHLNKLKINPMAWSPLGGSKHISDAIANQDLQKLADKYCVSVGDLLLIWVLQLPVGILPVIGTMSIERVQSAVKNYQTKLEREDWFAMLKIVSGQDVA</sequence>
<dbReference type="GO" id="GO:0016491">
    <property type="term" value="F:oxidoreductase activity"/>
    <property type="evidence" value="ECO:0007669"/>
    <property type="project" value="InterPro"/>
</dbReference>